<dbReference type="Gene3D" id="1.10.10.10">
    <property type="entry name" value="Winged helix-like DNA-binding domain superfamily/Winged helix DNA-binding domain"/>
    <property type="match status" value="1"/>
</dbReference>
<evidence type="ECO:0000256" key="3">
    <source>
        <dbReference type="ARBA" id="ARBA00004286"/>
    </source>
</evidence>
<evidence type="ECO:0000256" key="6">
    <source>
        <dbReference type="ARBA" id="ARBA00023242"/>
    </source>
</evidence>
<dbReference type="PRINTS" id="PR00624">
    <property type="entry name" value="HISTONEH5"/>
</dbReference>
<dbReference type="PROSITE" id="PS51504">
    <property type="entry name" value="H15"/>
    <property type="match status" value="1"/>
</dbReference>
<dbReference type="GO" id="GO:0031492">
    <property type="term" value="F:nucleosomal DNA binding"/>
    <property type="evidence" value="ECO:0007669"/>
    <property type="project" value="TreeGrafter"/>
</dbReference>
<dbReference type="GO" id="GO:0000786">
    <property type="term" value="C:nucleosome"/>
    <property type="evidence" value="ECO:0007669"/>
    <property type="project" value="InterPro"/>
</dbReference>
<feature type="region of interest" description="Disordered" evidence="8">
    <location>
        <begin position="152"/>
        <end position="206"/>
    </location>
</feature>
<gene>
    <name evidence="10" type="ORF">HS088_TW12G00752</name>
</gene>
<dbReference type="PANTHER" id="PTHR11467:SF131">
    <property type="entry name" value="HISTONE H1"/>
    <property type="match status" value="1"/>
</dbReference>
<dbReference type="InterPro" id="IPR036390">
    <property type="entry name" value="WH_DNA-bd_sf"/>
</dbReference>
<comment type="function">
    <text evidence="1">Histones H1 are necessary for the condensation of nucleosome chains into higher-order structures.</text>
</comment>
<comment type="caution">
    <text evidence="10">The sequence shown here is derived from an EMBL/GenBank/DDBJ whole genome shotgun (WGS) entry which is preliminary data.</text>
</comment>
<keyword evidence="11" id="KW-1185">Reference proteome</keyword>
<comment type="similarity">
    <text evidence="7">Belongs to the histone H1/H5 family.</text>
</comment>
<dbReference type="GO" id="GO:0005634">
    <property type="term" value="C:nucleus"/>
    <property type="evidence" value="ECO:0007669"/>
    <property type="project" value="UniProtKB-SubCell"/>
</dbReference>
<organism evidence="10 11">
    <name type="scientific">Tripterygium wilfordii</name>
    <name type="common">Thunder God vine</name>
    <dbReference type="NCBI Taxonomy" id="458696"/>
    <lineage>
        <taxon>Eukaryota</taxon>
        <taxon>Viridiplantae</taxon>
        <taxon>Streptophyta</taxon>
        <taxon>Embryophyta</taxon>
        <taxon>Tracheophyta</taxon>
        <taxon>Spermatophyta</taxon>
        <taxon>Magnoliopsida</taxon>
        <taxon>eudicotyledons</taxon>
        <taxon>Gunneridae</taxon>
        <taxon>Pentapetalae</taxon>
        <taxon>rosids</taxon>
        <taxon>fabids</taxon>
        <taxon>Celastrales</taxon>
        <taxon>Celastraceae</taxon>
        <taxon>Tripterygium</taxon>
    </lineage>
</organism>
<keyword evidence="6 7" id="KW-0539">Nucleus</keyword>
<dbReference type="GO" id="GO:0030527">
    <property type="term" value="F:structural constituent of chromatin"/>
    <property type="evidence" value="ECO:0007669"/>
    <property type="project" value="InterPro"/>
</dbReference>
<dbReference type="GO" id="GO:0045910">
    <property type="term" value="P:negative regulation of DNA recombination"/>
    <property type="evidence" value="ECO:0007669"/>
    <property type="project" value="TreeGrafter"/>
</dbReference>
<proteinExistence type="inferred from homology"/>
<evidence type="ECO:0000313" key="10">
    <source>
        <dbReference type="EMBL" id="KAF5739546.1"/>
    </source>
</evidence>
<dbReference type="GO" id="GO:0006334">
    <property type="term" value="P:nucleosome assembly"/>
    <property type="evidence" value="ECO:0007669"/>
    <property type="project" value="InterPro"/>
</dbReference>
<evidence type="ECO:0000256" key="7">
    <source>
        <dbReference type="RuleBase" id="RU003894"/>
    </source>
</evidence>
<dbReference type="SMART" id="SM00526">
    <property type="entry name" value="H15"/>
    <property type="match status" value="1"/>
</dbReference>
<evidence type="ECO:0000256" key="2">
    <source>
        <dbReference type="ARBA" id="ARBA00004123"/>
    </source>
</evidence>
<dbReference type="GO" id="GO:0003690">
    <property type="term" value="F:double-stranded DNA binding"/>
    <property type="evidence" value="ECO:0007669"/>
    <property type="project" value="TreeGrafter"/>
</dbReference>
<dbReference type="AlphaFoldDB" id="A0A7J7D0F9"/>
<feature type="compositionally biased region" description="Basic residues" evidence="8">
    <location>
        <begin position="177"/>
        <end position="193"/>
    </location>
</feature>
<evidence type="ECO:0000256" key="5">
    <source>
        <dbReference type="ARBA" id="ARBA00023125"/>
    </source>
</evidence>
<dbReference type="FunFam" id="1.10.10.10:FF:000521">
    <property type="entry name" value="Histone H1"/>
    <property type="match status" value="1"/>
</dbReference>
<evidence type="ECO:0000313" key="11">
    <source>
        <dbReference type="Proteomes" id="UP000593562"/>
    </source>
</evidence>
<reference evidence="10 11" key="1">
    <citation type="journal article" date="2020" name="Nat. Commun.">
        <title>Genome of Tripterygium wilfordii and identification of cytochrome P450 involved in triptolide biosynthesis.</title>
        <authorList>
            <person name="Tu L."/>
            <person name="Su P."/>
            <person name="Zhang Z."/>
            <person name="Gao L."/>
            <person name="Wang J."/>
            <person name="Hu T."/>
            <person name="Zhou J."/>
            <person name="Zhang Y."/>
            <person name="Zhao Y."/>
            <person name="Liu Y."/>
            <person name="Song Y."/>
            <person name="Tong Y."/>
            <person name="Lu Y."/>
            <person name="Yang J."/>
            <person name="Xu C."/>
            <person name="Jia M."/>
            <person name="Peters R.J."/>
            <person name="Huang L."/>
            <person name="Gao W."/>
        </authorList>
    </citation>
    <scope>NUCLEOTIDE SEQUENCE [LARGE SCALE GENOMIC DNA]</scope>
    <source>
        <strain evidence="11">cv. XIE 37</strain>
        <tissue evidence="10">Leaf</tissue>
    </source>
</reference>
<dbReference type="InterPro" id="IPR005818">
    <property type="entry name" value="Histone_H1/H5_H15"/>
</dbReference>
<sequence>MVTKAKAQNEPMAKQSTGPKKPKAARSYPSFLEMITDAIVTLKERTGSSQYAITKFVEEKHKQLPANFRKLLLVHLKKLVASGKLVKVKNSFKLPSAHLVALAKPVKKPAATAKVKAVAAKPKVKVSTKPESKAAAKPKAVEAVKQKSAFGATKVTRTSPRKKVAPALKPMKASFKNVKKAKSVKSPAKVRAKKSSEGMSWGVAVL</sequence>
<evidence type="ECO:0000256" key="1">
    <source>
        <dbReference type="ARBA" id="ARBA00002809"/>
    </source>
</evidence>
<dbReference type="InterPro" id="IPR036388">
    <property type="entry name" value="WH-like_DNA-bd_sf"/>
</dbReference>
<dbReference type="SUPFAM" id="SSF46785">
    <property type="entry name" value="Winged helix' DNA-binding domain"/>
    <property type="match status" value="1"/>
</dbReference>
<dbReference type="Proteomes" id="UP000593562">
    <property type="component" value="Unassembled WGS sequence"/>
</dbReference>
<dbReference type="OrthoDB" id="1110759at2759"/>
<feature type="domain" description="H15" evidence="9">
    <location>
        <begin position="27"/>
        <end position="96"/>
    </location>
</feature>
<accession>A0A7J7D0F9</accession>
<dbReference type="FunCoup" id="A0A7J7D0F9">
    <property type="interactions" value="151"/>
</dbReference>
<dbReference type="InterPro" id="IPR005819">
    <property type="entry name" value="H1/H5"/>
</dbReference>
<comment type="subcellular location">
    <subcellularLocation>
        <location evidence="3">Chromosome</location>
    </subcellularLocation>
    <subcellularLocation>
        <location evidence="2 7">Nucleus</location>
    </subcellularLocation>
</comment>
<keyword evidence="4 7" id="KW-0158">Chromosome</keyword>
<evidence type="ECO:0000259" key="9">
    <source>
        <dbReference type="PROSITE" id="PS51504"/>
    </source>
</evidence>
<dbReference type="CDD" id="cd00073">
    <property type="entry name" value="H15"/>
    <property type="match status" value="1"/>
</dbReference>
<protein>
    <recommendedName>
        <fullName evidence="9">H15 domain-containing protein</fullName>
    </recommendedName>
</protein>
<name>A0A7J7D0F9_TRIWF</name>
<dbReference type="EMBL" id="JAAARO010000012">
    <property type="protein sequence ID" value="KAF5739546.1"/>
    <property type="molecule type" value="Genomic_DNA"/>
</dbReference>
<dbReference type="Pfam" id="PF00538">
    <property type="entry name" value="Linker_histone"/>
    <property type="match status" value="1"/>
</dbReference>
<evidence type="ECO:0000256" key="8">
    <source>
        <dbReference type="SAM" id="MobiDB-lite"/>
    </source>
</evidence>
<evidence type="ECO:0000256" key="4">
    <source>
        <dbReference type="ARBA" id="ARBA00022454"/>
    </source>
</evidence>
<dbReference type="PANTHER" id="PTHR11467">
    <property type="entry name" value="HISTONE H1"/>
    <property type="match status" value="1"/>
</dbReference>
<dbReference type="InParanoid" id="A0A7J7D0F9"/>
<dbReference type="GO" id="GO:0030261">
    <property type="term" value="P:chromosome condensation"/>
    <property type="evidence" value="ECO:0007669"/>
    <property type="project" value="TreeGrafter"/>
</dbReference>
<feature type="region of interest" description="Disordered" evidence="8">
    <location>
        <begin position="1"/>
        <end position="26"/>
    </location>
</feature>
<keyword evidence="5 7" id="KW-0238">DNA-binding</keyword>